<dbReference type="PANTHER" id="PTHR43297">
    <property type="entry name" value="OLIGOPEPTIDE TRANSPORT ATP-BINDING PROTEIN APPD"/>
    <property type="match status" value="1"/>
</dbReference>
<dbReference type="InterPro" id="IPR003439">
    <property type="entry name" value="ABC_transporter-like_ATP-bd"/>
</dbReference>
<dbReference type="GO" id="GO:0055085">
    <property type="term" value="P:transmembrane transport"/>
    <property type="evidence" value="ECO:0007669"/>
    <property type="project" value="UniProtKB-ARBA"/>
</dbReference>
<keyword evidence="6" id="KW-0547">Nucleotide-binding</keyword>
<reference evidence="11" key="1">
    <citation type="submission" date="2018-07" db="EMBL/GenBank/DDBJ databases">
        <title>Genome assembly of strain Ka43.</title>
        <authorList>
            <person name="Kukolya J."/>
            <person name="Nagy I."/>
            <person name="Horvath B."/>
            <person name="Toth A."/>
        </authorList>
    </citation>
    <scope>NUCLEOTIDE SEQUENCE</scope>
    <source>
        <strain evidence="11">KB43</strain>
    </source>
</reference>
<comment type="subcellular location">
    <subcellularLocation>
        <location evidence="1">Cell inner membrane</location>
        <topology evidence="1">Peripheral membrane protein</topology>
    </subcellularLocation>
</comment>
<keyword evidence="12" id="KW-1185">Reference proteome</keyword>
<gene>
    <name evidence="11" type="ORF">C4F51_05335</name>
</gene>
<dbReference type="NCBIfam" id="TIGR01727">
    <property type="entry name" value="oligo_HPY"/>
    <property type="match status" value="1"/>
</dbReference>
<keyword evidence="8" id="KW-1278">Translocase</keyword>
<comment type="similarity">
    <text evidence="2">Belongs to the ABC transporter superfamily.</text>
</comment>
<keyword evidence="7 11" id="KW-0067">ATP-binding</keyword>
<evidence type="ECO:0000313" key="11">
    <source>
        <dbReference type="EMBL" id="MBE8716609.1"/>
    </source>
</evidence>
<dbReference type="NCBIfam" id="NF008453">
    <property type="entry name" value="PRK11308.1"/>
    <property type="match status" value="2"/>
</dbReference>
<dbReference type="GO" id="GO:0016887">
    <property type="term" value="F:ATP hydrolysis activity"/>
    <property type="evidence" value="ECO:0007669"/>
    <property type="project" value="InterPro"/>
</dbReference>
<keyword evidence="3" id="KW-0813">Transport</keyword>
<dbReference type="Pfam" id="PF08352">
    <property type="entry name" value="oligo_HPY"/>
    <property type="match status" value="1"/>
</dbReference>
<dbReference type="GO" id="GO:0005524">
    <property type="term" value="F:ATP binding"/>
    <property type="evidence" value="ECO:0007669"/>
    <property type="project" value="UniProtKB-KW"/>
</dbReference>
<evidence type="ECO:0000256" key="7">
    <source>
        <dbReference type="ARBA" id="ARBA00022840"/>
    </source>
</evidence>
<evidence type="ECO:0000256" key="8">
    <source>
        <dbReference type="ARBA" id="ARBA00022967"/>
    </source>
</evidence>
<evidence type="ECO:0000313" key="12">
    <source>
        <dbReference type="Proteomes" id="UP000652567"/>
    </source>
</evidence>
<dbReference type="SUPFAM" id="SSF52540">
    <property type="entry name" value="P-loop containing nucleoside triphosphate hydrolases"/>
    <property type="match status" value="2"/>
</dbReference>
<dbReference type="Gene3D" id="3.40.50.300">
    <property type="entry name" value="P-loop containing nucleotide triphosphate hydrolases"/>
    <property type="match status" value="2"/>
</dbReference>
<dbReference type="AlphaFoldDB" id="A0A928YT33"/>
<dbReference type="InterPro" id="IPR050388">
    <property type="entry name" value="ABC_Ni/Peptide_Import"/>
</dbReference>
<dbReference type="PROSITE" id="PS00211">
    <property type="entry name" value="ABC_TRANSPORTER_1"/>
    <property type="match status" value="2"/>
</dbReference>
<dbReference type="GO" id="GO:0005886">
    <property type="term" value="C:plasma membrane"/>
    <property type="evidence" value="ECO:0007669"/>
    <property type="project" value="UniProtKB-SubCell"/>
</dbReference>
<evidence type="ECO:0000256" key="5">
    <source>
        <dbReference type="ARBA" id="ARBA00022519"/>
    </source>
</evidence>
<evidence type="ECO:0000256" key="4">
    <source>
        <dbReference type="ARBA" id="ARBA00022475"/>
    </source>
</evidence>
<dbReference type="PROSITE" id="PS50893">
    <property type="entry name" value="ABC_TRANSPORTER_2"/>
    <property type="match status" value="2"/>
</dbReference>
<accession>A0A928YT33</accession>
<evidence type="ECO:0000256" key="3">
    <source>
        <dbReference type="ARBA" id="ARBA00022448"/>
    </source>
</evidence>
<evidence type="ECO:0000256" key="2">
    <source>
        <dbReference type="ARBA" id="ARBA00005417"/>
    </source>
</evidence>
<proteinExistence type="inferred from homology"/>
<evidence type="ECO:0000256" key="1">
    <source>
        <dbReference type="ARBA" id="ARBA00004417"/>
    </source>
</evidence>
<dbReference type="GO" id="GO:0015833">
    <property type="term" value="P:peptide transport"/>
    <property type="evidence" value="ECO:0007669"/>
    <property type="project" value="InterPro"/>
</dbReference>
<dbReference type="InterPro" id="IPR027417">
    <property type="entry name" value="P-loop_NTPase"/>
</dbReference>
<dbReference type="CDD" id="cd03257">
    <property type="entry name" value="ABC_NikE_OppD_transporters"/>
    <property type="match status" value="2"/>
</dbReference>
<dbReference type="SMART" id="SM00382">
    <property type="entry name" value="AAA"/>
    <property type="match status" value="2"/>
</dbReference>
<dbReference type="InterPro" id="IPR003593">
    <property type="entry name" value="AAA+_ATPase"/>
</dbReference>
<dbReference type="Pfam" id="PF00005">
    <property type="entry name" value="ABC_tran"/>
    <property type="match status" value="2"/>
</dbReference>
<dbReference type="PANTHER" id="PTHR43297:SF14">
    <property type="entry name" value="ATPASE AAA-TYPE CORE DOMAIN-CONTAINING PROTEIN"/>
    <property type="match status" value="1"/>
</dbReference>
<dbReference type="InterPro" id="IPR017871">
    <property type="entry name" value="ABC_transporter-like_CS"/>
</dbReference>
<evidence type="ECO:0000256" key="6">
    <source>
        <dbReference type="ARBA" id="ARBA00022741"/>
    </source>
</evidence>
<dbReference type="Proteomes" id="UP000652567">
    <property type="component" value="Unassembled WGS sequence"/>
</dbReference>
<sequence>MSPVAAVAPARSAATPLVLKTNSPVYERIIARQSDTAPLHREDLHLVSTPQKTLLSVKDLRIELDNGEDIVSDISFQLAEGKILGLVGESGSGKSTIASALLGHTRTGAVITQGQINIGDTDVLALNAKQLRDLRGNVVSHVSQDPATSLNPLMRIGKHLDELLQVHQPALSKAEREERILAVFTDVGLPAEREFLKRFPHQLSGGQQQRVQLALAFVLRPRLIVLDEPTTALDVTTQSRVLKTIRHLCQTYNVSAIYVSHDLAVVQELVDQIIVLYAGRVVESAPLKTLFAKPSHPYTQGLLAAVPDVAQRRFLQPIPGQAPSPGTRPQGCSFAERCPLRSESCQTAPALSRTAAGHDTACWHQDSGPAFISREDNRAARKQNRTDAALLRVESLSAFYGKKQVVFDASFSLKAGECVALVGESGSGKTTIARALAGVGEDSGGNIYYGDKLLPFKARDRAPELRHQVQYIFQNPYRALNPRHTVGTILINALQHFFKLSHKQAWQRAVNALNKVSLQSELMHAYPRELSGGERQRVAIARALVCEPRLLICDEITSALDVSVQANILALLRELQAGGLSLLFVTHDLGVVRAIADDVVVLHQGVIVEQGPVDEVLDTPEADYTRLLVSHSPSSIKQLQSNWSQPFEYV</sequence>
<evidence type="ECO:0000256" key="9">
    <source>
        <dbReference type="ARBA" id="ARBA00023136"/>
    </source>
</evidence>
<dbReference type="InterPro" id="IPR013563">
    <property type="entry name" value="Oligopep_ABC_C"/>
</dbReference>
<comment type="caution">
    <text evidence="11">The sequence shown here is derived from an EMBL/GenBank/DDBJ whole genome shotgun (WGS) entry which is preliminary data.</text>
</comment>
<keyword evidence="5" id="KW-0997">Cell inner membrane</keyword>
<dbReference type="EMBL" id="PRDL01000001">
    <property type="protein sequence ID" value="MBE8716609.1"/>
    <property type="molecule type" value="Genomic_DNA"/>
</dbReference>
<keyword evidence="4" id="KW-1003">Cell membrane</keyword>
<keyword evidence="9" id="KW-0472">Membrane</keyword>
<feature type="domain" description="ABC transporter" evidence="10">
    <location>
        <begin position="55"/>
        <end position="303"/>
    </location>
</feature>
<dbReference type="FunFam" id="3.40.50.300:FF:000016">
    <property type="entry name" value="Oligopeptide ABC transporter ATP-binding component"/>
    <property type="match status" value="1"/>
</dbReference>
<evidence type="ECO:0000259" key="10">
    <source>
        <dbReference type="PROSITE" id="PS50893"/>
    </source>
</evidence>
<protein>
    <submittedName>
        <fullName evidence="11">ABC transporter ATP-binding protein</fullName>
    </submittedName>
</protein>
<organism evidence="11 12">
    <name type="scientific">Cellvibrio polysaccharolyticus</name>
    <dbReference type="NCBI Taxonomy" id="2082724"/>
    <lineage>
        <taxon>Bacteria</taxon>
        <taxon>Pseudomonadati</taxon>
        <taxon>Pseudomonadota</taxon>
        <taxon>Gammaproteobacteria</taxon>
        <taxon>Cellvibrionales</taxon>
        <taxon>Cellvibrionaceae</taxon>
        <taxon>Cellvibrio</taxon>
    </lineage>
</organism>
<feature type="domain" description="ABC transporter" evidence="10">
    <location>
        <begin position="391"/>
        <end position="629"/>
    </location>
</feature>
<name>A0A928YT33_9GAMM</name>
<dbReference type="RefSeq" id="WP_193907796.1">
    <property type="nucleotide sequence ID" value="NZ_PRDL01000001.1"/>
</dbReference>